<dbReference type="SUPFAM" id="SSF50249">
    <property type="entry name" value="Nucleic acid-binding proteins"/>
    <property type="match status" value="1"/>
</dbReference>
<keyword evidence="2" id="KW-1185">Reference proteome</keyword>
<dbReference type="AlphaFoldDB" id="A0A1H9KXT0"/>
<name>A0A1H9KXT0_9SPHI</name>
<dbReference type="InterPro" id="IPR012340">
    <property type="entry name" value="NA-bd_OB-fold"/>
</dbReference>
<dbReference type="Proteomes" id="UP000199572">
    <property type="component" value="Unassembled WGS sequence"/>
</dbReference>
<dbReference type="RefSeq" id="WP_090881634.1">
    <property type="nucleotide sequence ID" value="NZ_FOGG01000003.1"/>
</dbReference>
<evidence type="ECO:0000313" key="2">
    <source>
        <dbReference type="Proteomes" id="UP000199572"/>
    </source>
</evidence>
<sequence>MNEYREGKVVELNPETGFGLIIDQNGQDIYFLLSEVSGLISVDSLVNFDIIKVDQGLMAINISLLL</sequence>
<organism evidence="1 2">
    <name type="scientific">Pedobacter rhizosphaerae</name>
    <dbReference type="NCBI Taxonomy" id="390241"/>
    <lineage>
        <taxon>Bacteria</taxon>
        <taxon>Pseudomonadati</taxon>
        <taxon>Bacteroidota</taxon>
        <taxon>Sphingobacteriia</taxon>
        <taxon>Sphingobacteriales</taxon>
        <taxon>Sphingobacteriaceae</taxon>
        <taxon>Pedobacter</taxon>
    </lineage>
</organism>
<accession>A0A1H9KXT0</accession>
<proteinExistence type="predicted"/>
<dbReference type="OrthoDB" id="772988at2"/>
<gene>
    <name evidence="1" type="ORF">SAMN04488023_103183</name>
</gene>
<evidence type="ECO:0000313" key="1">
    <source>
        <dbReference type="EMBL" id="SER03677.1"/>
    </source>
</evidence>
<dbReference type="Gene3D" id="2.40.50.140">
    <property type="entry name" value="Nucleic acid-binding proteins"/>
    <property type="match status" value="1"/>
</dbReference>
<protein>
    <submittedName>
        <fullName evidence="1">Cold shock protein, CspA family</fullName>
    </submittedName>
</protein>
<reference evidence="1 2" key="1">
    <citation type="submission" date="2016-10" db="EMBL/GenBank/DDBJ databases">
        <authorList>
            <person name="de Groot N.N."/>
        </authorList>
    </citation>
    <scope>NUCLEOTIDE SEQUENCE [LARGE SCALE GENOMIC DNA]</scope>
    <source>
        <strain evidence="1 2">DSM 18610</strain>
    </source>
</reference>
<dbReference type="EMBL" id="FOGG01000003">
    <property type="protein sequence ID" value="SER03677.1"/>
    <property type="molecule type" value="Genomic_DNA"/>
</dbReference>